<dbReference type="InterPro" id="IPR004360">
    <property type="entry name" value="Glyas_Fos-R_dOase_dom"/>
</dbReference>
<dbReference type="OrthoDB" id="9800438at2"/>
<evidence type="ECO:0000313" key="3">
    <source>
        <dbReference type="Proteomes" id="UP000321199"/>
    </source>
</evidence>
<dbReference type="EMBL" id="CP042344">
    <property type="protein sequence ID" value="QEA12861.1"/>
    <property type="molecule type" value="Genomic_DNA"/>
</dbReference>
<gene>
    <name evidence="2" type="ORF">FOZ74_07385</name>
</gene>
<dbReference type="Proteomes" id="UP000321199">
    <property type="component" value="Chromosome"/>
</dbReference>
<dbReference type="PROSITE" id="PS51819">
    <property type="entry name" value="VOC"/>
    <property type="match status" value="1"/>
</dbReference>
<dbReference type="SUPFAM" id="SSF54593">
    <property type="entry name" value="Glyoxalase/Bleomycin resistance protein/Dihydroxybiphenyl dioxygenase"/>
    <property type="match status" value="1"/>
</dbReference>
<name>A0A5B8RTP2_9BURK</name>
<dbReference type="AlphaFoldDB" id="A0A5B8RTP2"/>
<dbReference type="Pfam" id="PF00903">
    <property type="entry name" value="Glyoxalase"/>
    <property type="match status" value="1"/>
</dbReference>
<dbReference type="RefSeq" id="WP_146912454.1">
    <property type="nucleotide sequence ID" value="NZ_CP042344.1"/>
</dbReference>
<accession>A0A5B8RTP2</accession>
<dbReference type="CDD" id="cd07262">
    <property type="entry name" value="VOC_like"/>
    <property type="match status" value="1"/>
</dbReference>
<sequence length="129" mass="13774">MFSHVILGSNDLERAKRFYDAFFGALGVGPAVFDRYRYFYRSGGGTFGITTPIDGQPASVGNGGTLGFAAASPEQAQAAHDAAVAAGGSSCEDPPGWRESGKHRIYLAYLRDPDGNKLCLLHRPAREAH</sequence>
<keyword evidence="3" id="KW-1185">Reference proteome</keyword>
<dbReference type="InterPro" id="IPR029068">
    <property type="entry name" value="Glyas_Bleomycin-R_OHBP_Dase"/>
</dbReference>
<dbReference type="PANTHER" id="PTHR35006">
    <property type="entry name" value="GLYOXALASE FAMILY PROTEIN (AFU_ORTHOLOGUE AFUA_5G14830)"/>
    <property type="match status" value="1"/>
</dbReference>
<dbReference type="Gene3D" id="3.10.180.10">
    <property type="entry name" value="2,3-Dihydroxybiphenyl 1,2-Dioxygenase, domain 1"/>
    <property type="match status" value="1"/>
</dbReference>
<evidence type="ECO:0000313" key="2">
    <source>
        <dbReference type="EMBL" id="QEA12861.1"/>
    </source>
</evidence>
<feature type="domain" description="VOC" evidence="1">
    <location>
        <begin position="1"/>
        <end position="123"/>
    </location>
</feature>
<dbReference type="PANTHER" id="PTHR35006:SF1">
    <property type="entry name" value="BLL2941 PROTEIN"/>
    <property type="match status" value="1"/>
</dbReference>
<organism evidence="2 3">
    <name type="scientific">Comamonas flocculans</name>
    <dbReference type="NCBI Taxonomy" id="2597701"/>
    <lineage>
        <taxon>Bacteria</taxon>
        <taxon>Pseudomonadati</taxon>
        <taxon>Pseudomonadota</taxon>
        <taxon>Betaproteobacteria</taxon>
        <taxon>Burkholderiales</taxon>
        <taxon>Comamonadaceae</taxon>
        <taxon>Comamonas</taxon>
    </lineage>
</organism>
<evidence type="ECO:0000259" key="1">
    <source>
        <dbReference type="PROSITE" id="PS51819"/>
    </source>
</evidence>
<dbReference type="InterPro" id="IPR037523">
    <property type="entry name" value="VOC_core"/>
</dbReference>
<protein>
    <submittedName>
        <fullName evidence="2">VOC family protein</fullName>
    </submittedName>
</protein>
<proteinExistence type="predicted"/>
<dbReference type="KEGG" id="cof:FOZ74_07385"/>
<reference evidence="2 3" key="1">
    <citation type="submission" date="2019-07" db="EMBL/GenBank/DDBJ databases">
        <title>Complete genome sequence of Comamonas sp. NLF 7-7 isolated from livestock.</title>
        <authorList>
            <person name="Kim D.H."/>
            <person name="Kim J.G."/>
        </authorList>
    </citation>
    <scope>NUCLEOTIDE SEQUENCE [LARGE SCALE GENOMIC DNA]</scope>
    <source>
        <strain evidence="2 3">NLF 7-7</strain>
    </source>
</reference>